<accession>D4ZIC6</accession>
<dbReference type="KEGG" id="svo:SVI_1454"/>
<protein>
    <recommendedName>
        <fullName evidence="3">Membrane anchored protein in chemotaxis locus</fullName>
    </recommendedName>
</protein>
<reference evidence="2" key="1">
    <citation type="journal article" date="2010" name="Mol. Biosyst.">
        <title>Complete genome sequence and comparative analysis of Shewanella violacea, a psychrophilic and piezophilic bacterium from deep sea floor sediments.</title>
        <authorList>
            <person name="Aono E."/>
            <person name="Baba T."/>
            <person name="Ara T."/>
            <person name="Nishi T."/>
            <person name="Nakamichi T."/>
            <person name="Inamoto E."/>
            <person name="Toyonaga H."/>
            <person name="Hasegawa M."/>
            <person name="Takai Y."/>
            <person name="Okumura Y."/>
            <person name="Baba M."/>
            <person name="Tomita M."/>
            <person name="Kato C."/>
            <person name="Oshima T."/>
            <person name="Nakasone K."/>
            <person name="Mori H."/>
        </authorList>
    </citation>
    <scope>NUCLEOTIDE SEQUENCE [LARGE SCALE GENOMIC DNA]</scope>
    <source>
        <strain evidence="2">JCM 10179 / CIP 106290 / LMG 19151 / DSS12</strain>
    </source>
</reference>
<dbReference type="HOGENOM" id="CLU_105420_0_0_6"/>
<dbReference type="RefSeq" id="WP_013050733.1">
    <property type="nucleotide sequence ID" value="NC_014012.1"/>
</dbReference>
<dbReference type="AlphaFoldDB" id="D4ZIC6"/>
<dbReference type="OrthoDB" id="6272804at2"/>
<evidence type="ECO:0000313" key="1">
    <source>
        <dbReference type="EMBL" id="BAJ01425.1"/>
    </source>
</evidence>
<evidence type="ECO:0000313" key="2">
    <source>
        <dbReference type="Proteomes" id="UP000002350"/>
    </source>
</evidence>
<keyword evidence="2" id="KW-1185">Reference proteome</keyword>
<dbReference type="Proteomes" id="UP000002350">
    <property type="component" value="Chromosome"/>
</dbReference>
<evidence type="ECO:0008006" key="3">
    <source>
        <dbReference type="Google" id="ProtNLM"/>
    </source>
</evidence>
<sequence length="193" mass="21008">MANLKRKLSTFLLPIIFLLILAVFVSSALYLDTRHKNKLLQLEVTRLQQSQVLLMVPDEQAQAVASWMAQHPKATQALLSQVKPGEKVTLEVGPGVSSTKVEELHSEASPLALEIERNTQLSVPKFLAKIPDEQVGPRLNSIANDLSTNESDETLSNIAVTVAKGATLSVDKDGVKIISLPHGGIRVTTRDNN</sequence>
<gene>
    <name evidence="1" type="ordered locus">SVI_1454</name>
</gene>
<dbReference type="STRING" id="637905.SVI_1454"/>
<proteinExistence type="predicted"/>
<name>D4ZIC6_SHEVD</name>
<organism evidence="1 2">
    <name type="scientific">Shewanella violacea (strain JCM 10179 / CIP 106290 / LMG 19151 / DSS12)</name>
    <dbReference type="NCBI Taxonomy" id="637905"/>
    <lineage>
        <taxon>Bacteria</taxon>
        <taxon>Pseudomonadati</taxon>
        <taxon>Pseudomonadota</taxon>
        <taxon>Gammaproteobacteria</taxon>
        <taxon>Alteromonadales</taxon>
        <taxon>Shewanellaceae</taxon>
        <taxon>Shewanella</taxon>
    </lineage>
</organism>
<dbReference type="eggNOG" id="ENOG5031EE3">
    <property type="taxonomic scope" value="Bacteria"/>
</dbReference>
<dbReference type="EMBL" id="AP011177">
    <property type="protein sequence ID" value="BAJ01425.1"/>
    <property type="molecule type" value="Genomic_DNA"/>
</dbReference>